<dbReference type="Pfam" id="PF00106">
    <property type="entry name" value="adh_short"/>
    <property type="match status" value="1"/>
</dbReference>
<dbReference type="InterPro" id="IPR002347">
    <property type="entry name" value="SDR_fam"/>
</dbReference>
<feature type="non-terminal residue" evidence="3">
    <location>
        <position position="56"/>
    </location>
</feature>
<name>A0A381VUM8_9ZZZZ</name>
<evidence type="ECO:0008006" key="4">
    <source>
        <dbReference type="Google" id="ProtNLM"/>
    </source>
</evidence>
<evidence type="ECO:0000256" key="2">
    <source>
        <dbReference type="ARBA" id="ARBA00023002"/>
    </source>
</evidence>
<dbReference type="PANTHER" id="PTHR43086">
    <property type="entry name" value="VERY-LONG-CHAIN 3-OXOOACYL-COA REDUCTASE"/>
    <property type="match status" value="1"/>
</dbReference>
<dbReference type="GO" id="GO:0005783">
    <property type="term" value="C:endoplasmic reticulum"/>
    <property type="evidence" value="ECO:0007669"/>
    <property type="project" value="TreeGrafter"/>
</dbReference>
<comment type="similarity">
    <text evidence="1">Belongs to the short-chain dehydrogenases/reductases (SDR) family.</text>
</comment>
<dbReference type="Gene3D" id="3.40.50.720">
    <property type="entry name" value="NAD(P)-binding Rossmann-like Domain"/>
    <property type="match status" value="1"/>
</dbReference>
<dbReference type="InterPro" id="IPR036291">
    <property type="entry name" value="NAD(P)-bd_dom_sf"/>
</dbReference>
<evidence type="ECO:0000313" key="3">
    <source>
        <dbReference type="EMBL" id="SVA44009.1"/>
    </source>
</evidence>
<evidence type="ECO:0000256" key="1">
    <source>
        <dbReference type="ARBA" id="ARBA00006484"/>
    </source>
</evidence>
<protein>
    <recommendedName>
        <fullName evidence="4">SDR family NAD(P)-dependent oxidoreductase</fullName>
    </recommendedName>
</protein>
<dbReference type="SUPFAM" id="SSF51735">
    <property type="entry name" value="NAD(P)-binding Rossmann-fold domains"/>
    <property type="match status" value="1"/>
</dbReference>
<reference evidence="3" key="1">
    <citation type="submission" date="2018-05" db="EMBL/GenBank/DDBJ databases">
        <authorList>
            <person name="Lanie J.A."/>
            <person name="Ng W.-L."/>
            <person name="Kazmierczak K.M."/>
            <person name="Andrzejewski T.M."/>
            <person name="Davidsen T.M."/>
            <person name="Wayne K.J."/>
            <person name="Tettelin H."/>
            <person name="Glass J.I."/>
            <person name="Rusch D."/>
            <person name="Podicherti R."/>
            <person name="Tsui H.-C.T."/>
            <person name="Winkler M.E."/>
        </authorList>
    </citation>
    <scope>NUCLEOTIDE SEQUENCE</scope>
</reference>
<organism evidence="3">
    <name type="scientific">marine metagenome</name>
    <dbReference type="NCBI Taxonomy" id="408172"/>
    <lineage>
        <taxon>unclassified sequences</taxon>
        <taxon>metagenomes</taxon>
        <taxon>ecological metagenomes</taxon>
    </lineage>
</organism>
<keyword evidence="2" id="KW-0560">Oxidoreductase</keyword>
<dbReference type="PANTHER" id="PTHR43086:SF3">
    <property type="entry name" value="NADP-DEPENDENT 3-HYDROXY ACID DEHYDROGENASE YDFG"/>
    <property type="match status" value="1"/>
</dbReference>
<dbReference type="GO" id="GO:0016491">
    <property type="term" value="F:oxidoreductase activity"/>
    <property type="evidence" value="ECO:0007669"/>
    <property type="project" value="UniProtKB-KW"/>
</dbReference>
<accession>A0A381VUM8</accession>
<dbReference type="AlphaFoldDB" id="A0A381VUM8"/>
<dbReference type="GO" id="GO:0030497">
    <property type="term" value="P:fatty acid elongation"/>
    <property type="evidence" value="ECO:0007669"/>
    <property type="project" value="TreeGrafter"/>
</dbReference>
<dbReference type="EMBL" id="UINC01009839">
    <property type="protein sequence ID" value="SVA44009.1"/>
    <property type="molecule type" value="Genomic_DNA"/>
</dbReference>
<sequence length="56" mass="5860">MDLSLAGKKAIVCGSTDGIGKASAILMAKRGAEIMLVARNEDKLNVTMSELSHKQG</sequence>
<proteinExistence type="inferred from homology"/>
<gene>
    <name evidence="3" type="ORF">METZ01_LOCUS96863</name>
</gene>